<dbReference type="InterPro" id="IPR021215">
    <property type="entry name" value="DUF2752"/>
</dbReference>
<keyword evidence="1" id="KW-1133">Transmembrane helix</keyword>
<dbReference type="AlphaFoldDB" id="A0A926JU19"/>
<name>A0A926JU19_9FLAO</name>
<comment type="caution">
    <text evidence="2">The sequence shown here is derived from an EMBL/GenBank/DDBJ whole genome shotgun (WGS) entry which is preliminary data.</text>
</comment>
<keyword evidence="1" id="KW-0812">Transmembrane</keyword>
<proteinExistence type="predicted"/>
<keyword evidence="3" id="KW-1185">Reference proteome</keyword>
<feature type="transmembrane region" description="Helical" evidence="1">
    <location>
        <begin position="64"/>
        <end position="83"/>
    </location>
</feature>
<dbReference type="Proteomes" id="UP000653730">
    <property type="component" value="Unassembled WGS sequence"/>
</dbReference>
<evidence type="ECO:0000313" key="2">
    <source>
        <dbReference type="EMBL" id="MBC9797371.1"/>
    </source>
</evidence>
<evidence type="ECO:0000256" key="1">
    <source>
        <dbReference type="SAM" id="Phobius"/>
    </source>
</evidence>
<dbReference type="Pfam" id="PF10825">
    <property type="entry name" value="DUF2752"/>
    <property type="match status" value="1"/>
</dbReference>
<keyword evidence="1" id="KW-0472">Membrane</keyword>
<organism evidence="2 3">
    <name type="scientific">Sinomicrobium weinanense</name>
    <dbReference type="NCBI Taxonomy" id="2842200"/>
    <lineage>
        <taxon>Bacteria</taxon>
        <taxon>Pseudomonadati</taxon>
        <taxon>Bacteroidota</taxon>
        <taxon>Flavobacteriia</taxon>
        <taxon>Flavobacteriales</taxon>
        <taxon>Flavobacteriaceae</taxon>
        <taxon>Sinomicrobium</taxon>
    </lineage>
</organism>
<gene>
    <name evidence="2" type="ORF">IBL28_15460</name>
</gene>
<reference evidence="2 3" key="1">
    <citation type="submission" date="2020-09" db="EMBL/GenBank/DDBJ databases">
        <title>Sinomicrobium weinanense sp. nov., a halophilic bacteria isolated from saline-alkali soil.</title>
        <authorList>
            <person name="Wu P."/>
            <person name="Ren H."/>
            <person name="Mei Y."/>
            <person name="Liang Y."/>
            <person name="Chen Z."/>
        </authorList>
    </citation>
    <scope>NUCLEOTIDE SEQUENCE [LARGE SCALE GENOMIC DNA]</scope>
    <source>
        <strain evidence="2 3">FJxs</strain>
    </source>
</reference>
<feature type="transmembrane region" description="Helical" evidence="1">
    <location>
        <begin position="40"/>
        <end position="57"/>
    </location>
</feature>
<evidence type="ECO:0000313" key="3">
    <source>
        <dbReference type="Proteomes" id="UP000653730"/>
    </source>
</evidence>
<accession>A0A926JU19</accession>
<dbReference type="EMBL" id="JACVDC010000056">
    <property type="protein sequence ID" value="MBC9797371.1"/>
    <property type="molecule type" value="Genomic_DNA"/>
</dbReference>
<sequence>MLPCINKQLFGFECPGCGLQRAAALLFKGDFAGAFEMYPAIYPLCFLFVFLFLDVLWKKRNFSGITAGLATISTVFILCNYILKFL</sequence>
<protein>
    <submittedName>
        <fullName evidence="2">DUF2752 domain-containing protein</fullName>
    </submittedName>
</protein>